<dbReference type="STRING" id="1220926.S2JG10"/>
<evidence type="ECO:0000256" key="10">
    <source>
        <dbReference type="SAM" id="MobiDB-lite"/>
    </source>
</evidence>
<dbReference type="VEuPathDB" id="FungiDB:HMPREF1544_11823"/>
<evidence type="ECO:0000256" key="6">
    <source>
        <dbReference type="ARBA" id="ARBA00023163"/>
    </source>
</evidence>
<dbReference type="GO" id="GO:0000978">
    <property type="term" value="F:RNA polymerase II cis-regulatory region sequence-specific DNA binding"/>
    <property type="evidence" value="ECO:0007669"/>
    <property type="project" value="TreeGrafter"/>
</dbReference>
<evidence type="ECO:0000256" key="3">
    <source>
        <dbReference type="ARBA" id="ARBA00022771"/>
    </source>
</evidence>
<keyword evidence="3 8" id="KW-0863">Zinc-finger</keyword>
<keyword evidence="2" id="KW-0479">Metal-binding</keyword>
<feature type="compositionally biased region" description="Acidic residues" evidence="10">
    <location>
        <begin position="39"/>
        <end position="50"/>
    </location>
</feature>
<feature type="compositionally biased region" description="Low complexity" evidence="10">
    <location>
        <begin position="393"/>
        <end position="410"/>
    </location>
</feature>
<protein>
    <recommendedName>
        <fullName evidence="11">GATA-type domain-containing protein</fullName>
    </recommendedName>
</protein>
<dbReference type="Pfam" id="PF00320">
    <property type="entry name" value="GATA"/>
    <property type="match status" value="1"/>
</dbReference>
<dbReference type="Pfam" id="PF08550">
    <property type="entry name" value="GATA_AreA"/>
    <property type="match status" value="1"/>
</dbReference>
<dbReference type="GO" id="GO:0000981">
    <property type="term" value="F:DNA-binding transcription factor activity, RNA polymerase II-specific"/>
    <property type="evidence" value="ECO:0007669"/>
    <property type="project" value="TreeGrafter"/>
</dbReference>
<dbReference type="CDD" id="cd00202">
    <property type="entry name" value="ZnF_GATA"/>
    <property type="match status" value="1"/>
</dbReference>
<dbReference type="GO" id="GO:0045944">
    <property type="term" value="P:positive regulation of transcription by RNA polymerase II"/>
    <property type="evidence" value="ECO:0007669"/>
    <property type="project" value="TreeGrafter"/>
</dbReference>
<feature type="compositionally biased region" description="Polar residues" evidence="10">
    <location>
        <begin position="515"/>
        <end position="525"/>
    </location>
</feature>
<evidence type="ECO:0000313" key="12">
    <source>
        <dbReference type="EMBL" id="EPB81458.1"/>
    </source>
</evidence>
<keyword evidence="5" id="KW-0805">Transcription regulation</keyword>
<dbReference type="GO" id="GO:0005634">
    <property type="term" value="C:nucleus"/>
    <property type="evidence" value="ECO:0007669"/>
    <property type="project" value="UniProtKB-SubCell"/>
</dbReference>
<feature type="region of interest" description="Disordered" evidence="10">
    <location>
        <begin position="158"/>
        <end position="178"/>
    </location>
</feature>
<dbReference type="eggNOG" id="KOG1601">
    <property type="taxonomic scope" value="Eukaryota"/>
</dbReference>
<feature type="region of interest" description="Disordered" evidence="10">
    <location>
        <begin position="388"/>
        <end position="542"/>
    </location>
</feature>
<evidence type="ECO:0000256" key="1">
    <source>
        <dbReference type="ARBA" id="ARBA00004123"/>
    </source>
</evidence>
<gene>
    <name evidence="12" type="ORF">HMPREF1544_11823</name>
</gene>
<dbReference type="PROSITE" id="PS50114">
    <property type="entry name" value="GATA_ZN_FINGER_2"/>
    <property type="match status" value="1"/>
</dbReference>
<dbReference type="InterPro" id="IPR013860">
    <property type="entry name" value="AreA_GATA"/>
</dbReference>
<dbReference type="SMART" id="SM00401">
    <property type="entry name" value="ZnF_GATA"/>
    <property type="match status" value="1"/>
</dbReference>
<evidence type="ECO:0000256" key="7">
    <source>
        <dbReference type="ARBA" id="ARBA00023242"/>
    </source>
</evidence>
<sequence>MDRLLLSENLTPTTPPTLAASTLLSDSLFPPRKPSLMDPNEEEETSELMDSESKTDPLATQVWRLYTKAKDTLPNGSRLENLTWRMMAMTLNKKRAAEERQRQQQQQQDEDDDEESTPMPAMTKSSSSSPPAPDDTVGLLSSSAPPYTMDFAMETYYHPQQQQQQQPSQQQSHQSQWHGNVLVHGSSRVSSPLYEKSAVYESSYLSHITNNSITIPVDEDKDEEMDLSPPAMNPGALSFEEMLTMYYQDKTVNNVNNITPSAPTISPLQPAITQNHYAALSSSGDSAVGHTAVSTTATSAVPATIAAPTTKQTTTITPTSTPSPPSNKQQTSIKSTAATTTQCTNCNTTTTPLWRRNPEGKPLCNACGLFLKLHGVVRPLSLKTDVIKKRNRNSGNNNASTSTPSANSNSIDYKINKKSNNMGRGAGSEALLESSGGGSGGRPIMFAPWSANGNSGRGGGGGGSTSGSQALNKRQRRHSLTEESKKSVVESVKNSTKPERLGQIKIKPEAAMVISTESLPDHQQPSSPVSHDGSSSSSGSGGLRQVLLSKQQQHQRHGSFSGFSNAQSTFNSAAPKGVRTILPNNGISPRSASVQYGGSAPSVNWMGLMAKQQQQQEQQQQQLMLQQQQQQQQQQQLFANIQPTTINKTSVSTTATTNINAATMVAQAFPLLTNDQLQHLIMLQQATAAAAAVAVGSNNQNEDGESSCAMDQDQE</sequence>
<feature type="compositionally biased region" description="Low complexity" evidence="10">
    <location>
        <begin position="526"/>
        <end position="538"/>
    </location>
</feature>
<dbReference type="InterPro" id="IPR013088">
    <property type="entry name" value="Znf_NHR/GATA"/>
</dbReference>
<feature type="region of interest" description="Disordered" evidence="10">
    <location>
        <begin position="25"/>
        <end position="56"/>
    </location>
</feature>
<feature type="region of interest" description="Disordered" evidence="10">
    <location>
        <begin position="94"/>
        <end position="145"/>
    </location>
</feature>
<feature type="domain" description="GATA-type" evidence="11">
    <location>
        <begin position="337"/>
        <end position="390"/>
    </location>
</feature>
<dbReference type="AlphaFoldDB" id="S2JG10"/>
<evidence type="ECO:0000256" key="9">
    <source>
        <dbReference type="SAM" id="Coils"/>
    </source>
</evidence>
<dbReference type="PRINTS" id="PR00619">
    <property type="entry name" value="GATAZNFINGER"/>
</dbReference>
<proteinExistence type="predicted"/>
<name>S2JG10_MUCC1</name>
<feature type="compositionally biased region" description="Low complexity" evidence="10">
    <location>
        <begin position="117"/>
        <end position="129"/>
    </location>
</feature>
<dbReference type="Proteomes" id="UP000014254">
    <property type="component" value="Unassembled WGS sequence"/>
</dbReference>
<feature type="coiled-coil region" evidence="9">
    <location>
        <begin position="609"/>
        <end position="636"/>
    </location>
</feature>
<feature type="region of interest" description="Disordered" evidence="10">
    <location>
        <begin position="304"/>
        <end position="337"/>
    </location>
</feature>
<dbReference type="GO" id="GO:0000122">
    <property type="term" value="P:negative regulation of transcription by RNA polymerase II"/>
    <property type="evidence" value="ECO:0007669"/>
    <property type="project" value="TreeGrafter"/>
</dbReference>
<dbReference type="PANTHER" id="PTHR10071:SF281">
    <property type="entry name" value="BOX A-BINDING FACTOR-RELATED"/>
    <property type="match status" value="1"/>
</dbReference>
<dbReference type="FunFam" id="3.30.50.10:FF:000007">
    <property type="entry name" value="Nitrogen regulatory AreA, N-terminal"/>
    <property type="match status" value="1"/>
</dbReference>
<feature type="compositionally biased region" description="Low complexity" evidence="10">
    <location>
        <begin position="158"/>
        <end position="176"/>
    </location>
</feature>
<dbReference type="SUPFAM" id="SSF57716">
    <property type="entry name" value="Glucocorticoid receptor-like (DNA-binding domain)"/>
    <property type="match status" value="1"/>
</dbReference>
<keyword evidence="6" id="KW-0804">Transcription</keyword>
<comment type="subcellular location">
    <subcellularLocation>
        <location evidence="1">Nucleus</location>
    </subcellularLocation>
</comment>
<evidence type="ECO:0000256" key="2">
    <source>
        <dbReference type="ARBA" id="ARBA00022723"/>
    </source>
</evidence>
<dbReference type="InterPro" id="IPR039355">
    <property type="entry name" value="Transcription_factor_GATA"/>
</dbReference>
<evidence type="ECO:0000256" key="8">
    <source>
        <dbReference type="PROSITE-ProRule" id="PRU00094"/>
    </source>
</evidence>
<keyword evidence="9" id="KW-0175">Coiled coil</keyword>
<dbReference type="InterPro" id="IPR000679">
    <property type="entry name" value="Znf_GATA"/>
</dbReference>
<keyword evidence="13" id="KW-1185">Reference proteome</keyword>
<evidence type="ECO:0000256" key="4">
    <source>
        <dbReference type="ARBA" id="ARBA00022833"/>
    </source>
</evidence>
<keyword evidence="4" id="KW-0862">Zinc</keyword>
<dbReference type="OMA" id="GMINISS"/>
<accession>S2JG10</accession>
<feature type="compositionally biased region" description="Basic and acidic residues" evidence="10">
    <location>
        <begin position="479"/>
        <end position="488"/>
    </location>
</feature>
<keyword evidence="7" id="KW-0539">Nucleus</keyword>
<dbReference type="OrthoDB" id="515401at2759"/>
<dbReference type="PROSITE" id="PS00344">
    <property type="entry name" value="GATA_ZN_FINGER_1"/>
    <property type="match status" value="1"/>
</dbReference>
<reference evidence="13" key="1">
    <citation type="submission" date="2013-05" db="EMBL/GenBank/DDBJ databases">
        <title>The Genome sequence of Mucor circinelloides f. circinelloides 1006PhL.</title>
        <authorList>
            <consortium name="The Broad Institute Genomics Platform"/>
            <person name="Cuomo C."/>
            <person name="Earl A."/>
            <person name="Findley K."/>
            <person name="Lee S.C."/>
            <person name="Walker B."/>
            <person name="Young S."/>
            <person name="Zeng Q."/>
            <person name="Gargeya S."/>
            <person name="Fitzgerald M."/>
            <person name="Haas B."/>
            <person name="Abouelleil A."/>
            <person name="Allen A.W."/>
            <person name="Alvarado L."/>
            <person name="Arachchi H.M."/>
            <person name="Berlin A.M."/>
            <person name="Chapman S.B."/>
            <person name="Gainer-Dewar J."/>
            <person name="Goldberg J."/>
            <person name="Griggs A."/>
            <person name="Gujja S."/>
            <person name="Hansen M."/>
            <person name="Howarth C."/>
            <person name="Imamovic A."/>
            <person name="Ireland A."/>
            <person name="Larimer J."/>
            <person name="McCowan C."/>
            <person name="Murphy C."/>
            <person name="Pearson M."/>
            <person name="Poon T.W."/>
            <person name="Priest M."/>
            <person name="Roberts A."/>
            <person name="Saif S."/>
            <person name="Shea T."/>
            <person name="Sisk P."/>
            <person name="Sykes S."/>
            <person name="Wortman J."/>
            <person name="Nusbaum C."/>
            <person name="Birren B."/>
        </authorList>
    </citation>
    <scope>NUCLEOTIDE SEQUENCE [LARGE SCALE GENOMIC DNA]</scope>
    <source>
        <strain evidence="13">1006PhL</strain>
    </source>
</reference>
<feature type="region of interest" description="Disordered" evidence="10">
    <location>
        <begin position="1"/>
        <end position="20"/>
    </location>
</feature>
<dbReference type="Gene3D" id="3.30.50.10">
    <property type="entry name" value="Erythroid Transcription Factor GATA-1, subunit A"/>
    <property type="match status" value="1"/>
</dbReference>
<evidence type="ECO:0000259" key="11">
    <source>
        <dbReference type="PROSITE" id="PS50114"/>
    </source>
</evidence>
<evidence type="ECO:0000256" key="5">
    <source>
        <dbReference type="ARBA" id="ARBA00023015"/>
    </source>
</evidence>
<dbReference type="EMBL" id="KE124173">
    <property type="protein sequence ID" value="EPB81458.1"/>
    <property type="molecule type" value="Genomic_DNA"/>
</dbReference>
<dbReference type="InParanoid" id="S2JG10"/>
<dbReference type="PANTHER" id="PTHR10071">
    <property type="entry name" value="TRANSCRIPTION FACTOR GATA FAMILY MEMBER"/>
    <property type="match status" value="1"/>
</dbReference>
<dbReference type="GO" id="GO:0008270">
    <property type="term" value="F:zinc ion binding"/>
    <property type="evidence" value="ECO:0007669"/>
    <property type="project" value="UniProtKB-KW"/>
</dbReference>
<feature type="region of interest" description="Disordered" evidence="10">
    <location>
        <begin position="548"/>
        <end position="567"/>
    </location>
</feature>
<feature type="compositionally biased region" description="Basic and acidic residues" evidence="10">
    <location>
        <begin position="496"/>
        <end position="508"/>
    </location>
</feature>
<evidence type="ECO:0000313" key="13">
    <source>
        <dbReference type="Proteomes" id="UP000014254"/>
    </source>
</evidence>
<organism evidence="12 13">
    <name type="scientific">Mucor circinelloides f. circinelloides (strain 1006PhL)</name>
    <name type="common">Mucormycosis agent</name>
    <name type="synonym">Calyptromyces circinelloides</name>
    <dbReference type="NCBI Taxonomy" id="1220926"/>
    <lineage>
        <taxon>Eukaryota</taxon>
        <taxon>Fungi</taxon>
        <taxon>Fungi incertae sedis</taxon>
        <taxon>Mucoromycota</taxon>
        <taxon>Mucoromycotina</taxon>
        <taxon>Mucoromycetes</taxon>
        <taxon>Mucorales</taxon>
        <taxon>Mucorineae</taxon>
        <taxon>Mucoraceae</taxon>
        <taxon>Mucor</taxon>
    </lineage>
</organism>
<feature type="compositionally biased region" description="Gly residues" evidence="10">
    <location>
        <begin position="455"/>
        <end position="465"/>
    </location>
</feature>